<evidence type="ECO:0000256" key="4">
    <source>
        <dbReference type="ARBA" id="ARBA00022475"/>
    </source>
</evidence>
<evidence type="ECO:0000313" key="10">
    <source>
        <dbReference type="Proteomes" id="UP001596915"/>
    </source>
</evidence>
<gene>
    <name evidence="9" type="ORF">ACFQ2K_36975</name>
</gene>
<evidence type="ECO:0000256" key="1">
    <source>
        <dbReference type="ARBA" id="ARBA00004651"/>
    </source>
</evidence>
<feature type="transmembrane region" description="Helical" evidence="8">
    <location>
        <begin position="126"/>
        <end position="148"/>
    </location>
</feature>
<name>A0ABW2X1F9_9ACTN</name>
<feature type="transmembrane region" description="Helical" evidence="8">
    <location>
        <begin position="210"/>
        <end position="231"/>
    </location>
</feature>
<sequence>MPCPAVVRAQRRASRRTPAREAHNGARIMAGMHALLSAFAPIWMLTAIGYAVGRSGLLGAQAEAVLGRFVFHVAMPAALFTMVSGARLNTFANSSMVAFAAGTALVCGLGFLASGRLFGRGTADRAIGSMASGYVNSANLGIPVAVQVLGDASFVAQIILFQVLLVSPVILALLDSGTGMGTGAGAGAEPGSGRAVVFRRMLTMPVRNPIIMASLLGVAVSALGLRLPHALAHSCDLLGAAAVPTALITLGLSLNARPAADDSPELPQRTARPVRAEVVVAVALKTLVQPLIALAVGGPLLHLPEHQLLAVVLCSALPTAQNAFIYAQQYGLDTRVARNAVVASTVVSMATLSVATWALGTTGS</sequence>
<feature type="transmembrane region" description="Helical" evidence="8">
    <location>
        <begin position="65"/>
        <end position="84"/>
    </location>
</feature>
<dbReference type="EMBL" id="JBHTGL010000008">
    <property type="protein sequence ID" value="MFD0627427.1"/>
    <property type="molecule type" value="Genomic_DNA"/>
</dbReference>
<dbReference type="Pfam" id="PF03547">
    <property type="entry name" value="Mem_trans"/>
    <property type="match status" value="1"/>
</dbReference>
<keyword evidence="7 8" id="KW-0472">Membrane</keyword>
<evidence type="ECO:0000256" key="6">
    <source>
        <dbReference type="ARBA" id="ARBA00022989"/>
    </source>
</evidence>
<feature type="transmembrane region" description="Helical" evidence="8">
    <location>
        <begin position="339"/>
        <end position="359"/>
    </location>
</feature>
<proteinExistence type="inferred from homology"/>
<evidence type="ECO:0000313" key="9">
    <source>
        <dbReference type="EMBL" id="MFD0627427.1"/>
    </source>
</evidence>
<feature type="transmembrane region" description="Helical" evidence="8">
    <location>
        <begin position="237"/>
        <end position="256"/>
    </location>
</feature>
<keyword evidence="10" id="KW-1185">Reference proteome</keyword>
<keyword evidence="4" id="KW-1003">Cell membrane</keyword>
<keyword evidence="3" id="KW-0813">Transport</keyword>
<dbReference type="InterPro" id="IPR004776">
    <property type="entry name" value="Mem_transp_PIN-like"/>
</dbReference>
<evidence type="ECO:0000256" key="5">
    <source>
        <dbReference type="ARBA" id="ARBA00022692"/>
    </source>
</evidence>
<reference evidence="10" key="1">
    <citation type="journal article" date="2019" name="Int. J. Syst. Evol. Microbiol.">
        <title>The Global Catalogue of Microorganisms (GCM) 10K type strain sequencing project: providing services to taxonomists for standard genome sequencing and annotation.</title>
        <authorList>
            <consortium name="The Broad Institute Genomics Platform"/>
            <consortium name="The Broad Institute Genome Sequencing Center for Infectious Disease"/>
            <person name="Wu L."/>
            <person name="Ma J."/>
        </authorList>
    </citation>
    <scope>NUCLEOTIDE SEQUENCE [LARGE SCALE GENOMIC DNA]</scope>
    <source>
        <strain evidence="10">JCM 12607</strain>
    </source>
</reference>
<accession>A0ABW2X1F9</accession>
<evidence type="ECO:0000256" key="8">
    <source>
        <dbReference type="SAM" id="Phobius"/>
    </source>
</evidence>
<comment type="similarity">
    <text evidence="2">Belongs to the auxin efflux carrier (TC 2.A.69) family.</text>
</comment>
<dbReference type="PANTHER" id="PTHR36838">
    <property type="entry name" value="AUXIN EFFLUX CARRIER FAMILY PROTEIN"/>
    <property type="match status" value="1"/>
</dbReference>
<protein>
    <submittedName>
        <fullName evidence="9">AEC family transporter</fullName>
    </submittedName>
</protein>
<feature type="transmembrane region" description="Helical" evidence="8">
    <location>
        <begin position="34"/>
        <end position="53"/>
    </location>
</feature>
<dbReference type="PANTHER" id="PTHR36838:SF3">
    <property type="entry name" value="TRANSPORTER AUXIN EFFLUX CARRIER EC FAMILY"/>
    <property type="match status" value="1"/>
</dbReference>
<feature type="transmembrane region" description="Helical" evidence="8">
    <location>
        <begin position="308"/>
        <end position="327"/>
    </location>
</feature>
<evidence type="ECO:0000256" key="3">
    <source>
        <dbReference type="ARBA" id="ARBA00022448"/>
    </source>
</evidence>
<keyword evidence="6 8" id="KW-1133">Transmembrane helix</keyword>
<feature type="transmembrane region" description="Helical" evidence="8">
    <location>
        <begin position="276"/>
        <end position="296"/>
    </location>
</feature>
<organism evidence="9 10">
    <name type="scientific">Streptomyces sanglieri</name>
    <dbReference type="NCBI Taxonomy" id="193460"/>
    <lineage>
        <taxon>Bacteria</taxon>
        <taxon>Bacillati</taxon>
        <taxon>Actinomycetota</taxon>
        <taxon>Actinomycetes</taxon>
        <taxon>Kitasatosporales</taxon>
        <taxon>Streptomycetaceae</taxon>
        <taxon>Streptomyces</taxon>
    </lineage>
</organism>
<feature type="transmembrane region" description="Helical" evidence="8">
    <location>
        <begin position="96"/>
        <end position="114"/>
    </location>
</feature>
<comment type="caution">
    <text evidence="9">The sequence shown here is derived from an EMBL/GenBank/DDBJ whole genome shotgun (WGS) entry which is preliminary data.</text>
</comment>
<dbReference type="InterPro" id="IPR038770">
    <property type="entry name" value="Na+/solute_symporter_sf"/>
</dbReference>
<evidence type="ECO:0000256" key="7">
    <source>
        <dbReference type="ARBA" id="ARBA00023136"/>
    </source>
</evidence>
<evidence type="ECO:0000256" key="2">
    <source>
        <dbReference type="ARBA" id="ARBA00010145"/>
    </source>
</evidence>
<dbReference type="Gene3D" id="1.20.1530.20">
    <property type="match status" value="1"/>
</dbReference>
<dbReference type="Proteomes" id="UP001596915">
    <property type="component" value="Unassembled WGS sequence"/>
</dbReference>
<comment type="subcellular location">
    <subcellularLocation>
        <location evidence="1">Cell membrane</location>
        <topology evidence="1">Multi-pass membrane protein</topology>
    </subcellularLocation>
</comment>
<feature type="transmembrane region" description="Helical" evidence="8">
    <location>
        <begin position="154"/>
        <end position="174"/>
    </location>
</feature>
<keyword evidence="5 8" id="KW-0812">Transmembrane</keyword>